<feature type="domain" description="DUF112" evidence="2">
    <location>
        <begin position="16"/>
        <end position="442"/>
    </location>
</feature>
<protein>
    <submittedName>
        <fullName evidence="3">Putative tricarboxylic transport membrane protein</fullName>
    </submittedName>
</protein>
<proteinExistence type="predicted"/>
<feature type="transmembrane region" description="Helical" evidence="1">
    <location>
        <begin position="105"/>
        <end position="128"/>
    </location>
</feature>
<dbReference type="Proteomes" id="UP000199568">
    <property type="component" value="Unassembled WGS sequence"/>
</dbReference>
<feature type="transmembrane region" description="Helical" evidence="1">
    <location>
        <begin position="140"/>
        <end position="159"/>
    </location>
</feature>
<feature type="transmembrane region" description="Helical" evidence="1">
    <location>
        <begin position="358"/>
        <end position="380"/>
    </location>
</feature>
<feature type="transmembrane region" description="Helical" evidence="1">
    <location>
        <begin position="387"/>
        <end position="408"/>
    </location>
</feature>
<keyword evidence="1" id="KW-0472">Membrane</keyword>
<evidence type="ECO:0000259" key="2">
    <source>
        <dbReference type="Pfam" id="PF01970"/>
    </source>
</evidence>
<evidence type="ECO:0000313" key="3">
    <source>
        <dbReference type="EMBL" id="SET16742.1"/>
    </source>
</evidence>
<reference evidence="3 4" key="1">
    <citation type="submission" date="2016-10" db="EMBL/GenBank/DDBJ databases">
        <authorList>
            <person name="de Groot N.N."/>
        </authorList>
    </citation>
    <scope>NUCLEOTIDE SEQUENCE [LARGE SCALE GENOMIC DNA]</scope>
    <source>
        <strain evidence="3 4">DSM 18979</strain>
    </source>
</reference>
<dbReference type="AlphaFoldDB" id="A0A1I0CBW7"/>
<sequence length="507" mass="52803">MVGFEIVQMFFTVQTIMALLVGTIGGMFIGALPGLSATMAIALLIPVTFGMEPVAGLVMLSAIYTSAVFGGSISAILLHTPGTPASAATALDGYALTKQGKGLKAIGISTISSMIGGTISALALLFLAPPLSLVSLRFNAPEYFLIAIFGLTIIGSLAGDSLVKGLASGAFGLLIGLIGMDLMYGYPRFTYGFMTLESGIALVPAMIGLFSISQVLIQSEKIAKLKGKKEEKIIDVNSLEGTVLPSWKEFKSIVPTMIRSSAIGVLVGILPGAGGDIGSWVSYNEAKRFSKEPEKFGKGSIEGIAASESANNAVTGGTLIPLLTLGIPGSAAAAVLLGGLLIQGLVPGHALFSDYAGITYAVIFGFLIANILMGITGLLIAKHIVKVSTIPIGILSALIVVLSIVGSYAINNSVMDIYVMATFGVIGYFMRKTGFHPAPVVLAMILGPLAESSFKQSVVMAKGNLMTYFFGRPISIVLIVLTILALFAPLMMNYAQKKIQKNNTAKN</sequence>
<accession>A0A1I0CBW7</accession>
<keyword evidence="4" id="KW-1185">Reference proteome</keyword>
<keyword evidence="1" id="KW-1133">Transmembrane helix</keyword>
<organism evidence="3 4">
    <name type="scientific">Natronincola peptidivorans</name>
    <dbReference type="NCBI Taxonomy" id="426128"/>
    <lineage>
        <taxon>Bacteria</taxon>
        <taxon>Bacillati</taxon>
        <taxon>Bacillota</taxon>
        <taxon>Clostridia</taxon>
        <taxon>Peptostreptococcales</taxon>
        <taxon>Natronincolaceae</taxon>
        <taxon>Natronincola</taxon>
    </lineage>
</organism>
<gene>
    <name evidence="3" type="ORF">SAMN05660297_01571</name>
</gene>
<feature type="transmembrane region" description="Helical" evidence="1">
    <location>
        <begin position="474"/>
        <end position="492"/>
    </location>
</feature>
<feature type="transmembrane region" description="Helical" evidence="1">
    <location>
        <begin position="57"/>
        <end position="78"/>
    </location>
</feature>
<dbReference type="PANTHER" id="PTHR35342">
    <property type="entry name" value="TRICARBOXYLIC TRANSPORT PROTEIN"/>
    <property type="match status" value="1"/>
</dbReference>
<dbReference type="EMBL" id="FOHU01000005">
    <property type="protein sequence ID" value="SET16742.1"/>
    <property type="molecule type" value="Genomic_DNA"/>
</dbReference>
<feature type="transmembrane region" description="Helical" evidence="1">
    <location>
        <begin position="198"/>
        <end position="217"/>
    </location>
</feature>
<feature type="transmembrane region" description="Helical" evidence="1">
    <location>
        <begin position="166"/>
        <end position="186"/>
    </location>
</feature>
<dbReference type="PANTHER" id="PTHR35342:SF5">
    <property type="entry name" value="TRICARBOXYLIC TRANSPORT PROTEIN"/>
    <property type="match status" value="1"/>
</dbReference>
<dbReference type="RefSeq" id="WP_244272666.1">
    <property type="nucleotide sequence ID" value="NZ_FOHU01000005.1"/>
</dbReference>
<evidence type="ECO:0000313" key="4">
    <source>
        <dbReference type="Proteomes" id="UP000199568"/>
    </source>
</evidence>
<dbReference type="Pfam" id="PF01970">
    <property type="entry name" value="TctA"/>
    <property type="match status" value="1"/>
</dbReference>
<keyword evidence="1" id="KW-0812">Transmembrane</keyword>
<dbReference type="InterPro" id="IPR002823">
    <property type="entry name" value="DUF112_TM"/>
</dbReference>
<dbReference type="STRING" id="426128.SAMN05660297_01571"/>
<name>A0A1I0CBW7_9FIRM</name>
<evidence type="ECO:0000256" key="1">
    <source>
        <dbReference type="SAM" id="Phobius"/>
    </source>
</evidence>
<feature type="transmembrane region" description="Helical" evidence="1">
    <location>
        <begin position="322"/>
        <end position="346"/>
    </location>
</feature>